<accession>A0AAV9ZN51</accession>
<dbReference type="EMBL" id="JAWWNJ010000131">
    <property type="protein sequence ID" value="KAK6987501.1"/>
    <property type="molecule type" value="Genomic_DNA"/>
</dbReference>
<evidence type="ECO:0000313" key="2">
    <source>
        <dbReference type="EMBL" id="KAK6987501.1"/>
    </source>
</evidence>
<name>A0AAV9ZN51_9AGAR</name>
<sequence length="444" mass="47420">MRRTRGTNHGYEIWRRYPALYIQLLWKEKRLHCISANRRNLHTIKAHNSSLSLASKAPRTMPVSFKENEITSVYTEFDGSVVVATGDSPSRLFRCEFSGDGIGGAGGVGEGPTIPVRIVWLEDADIACINTIDTGTFCAEYQLRDEIRRHLDEEGLNPITSLLYVGEGDLKNWGFDAGSIAEIRWALKKMLSVQHPEIRVLTPRTATPDIEGGTGGRGGHGGQSGGAGGCGMAPRIATDQLLSWKGSRVRGGIGGIGGAGGIPGLRWSRRHTSAHAETLPEDMPVQEGNIIEGRQCDNRGRGGAGGWGPRAGGVGGEGKGVHIPMLYVGLFRKIKGGTGGAGGESPILGGRGGDGDAPELTSPLCPISEDMRRRIPAKSLESLGLVLPPPLLKLLKDRGFSTVGGLLEARTADLLIIPNFKRGYCSVLKAALARFCNQYIAKTI</sequence>
<dbReference type="AlphaFoldDB" id="A0AAV9ZN51"/>
<proteinExistence type="predicted"/>
<reference evidence="2 3" key="1">
    <citation type="journal article" date="2024" name="J Genomics">
        <title>Draft genome sequencing and assembly of Favolaschia claudopus CIRM-BRFM 2984 isolated from oak limbs.</title>
        <authorList>
            <person name="Navarro D."/>
            <person name="Drula E."/>
            <person name="Chaduli D."/>
            <person name="Cazenave R."/>
            <person name="Ahrendt S."/>
            <person name="Wang J."/>
            <person name="Lipzen A."/>
            <person name="Daum C."/>
            <person name="Barry K."/>
            <person name="Grigoriev I.V."/>
            <person name="Favel A."/>
            <person name="Rosso M.N."/>
            <person name="Martin F."/>
        </authorList>
    </citation>
    <scope>NUCLEOTIDE SEQUENCE [LARGE SCALE GENOMIC DNA]</scope>
    <source>
        <strain evidence="2 3">CIRM-BRFM 2984</strain>
    </source>
</reference>
<evidence type="ECO:0000256" key="1">
    <source>
        <dbReference type="SAM" id="MobiDB-lite"/>
    </source>
</evidence>
<feature type="region of interest" description="Disordered" evidence="1">
    <location>
        <begin position="205"/>
        <end position="230"/>
    </location>
</feature>
<organism evidence="2 3">
    <name type="scientific">Favolaschia claudopus</name>
    <dbReference type="NCBI Taxonomy" id="2862362"/>
    <lineage>
        <taxon>Eukaryota</taxon>
        <taxon>Fungi</taxon>
        <taxon>Dikarya</taxon>
        <taxon>Basidiomycota</taxon>
        <taxon>Agaricomycotina</taxon>
        <taxon>Agaricomycetes</taxon>
        <taxon>Agaricomycetidae</taxon>
        <taxon>Agaricales</taxon>
        <taxon>Marasmiineae</taxon>
        <taxon>Mycenaceae</taxon>
        <taxon>Favolaschia</taxon>
    </lineage>
</organism>
<dbReference type="Proteomes" id="UP001362999">
    <property type="component" value="Unassembled WGS sequence"/>
</dbReference>
<feature type="compositionally biased region" description="Gly residues" evidence="1">
    <location>
        <begin position="212"/>
        <end position="230"/>
    </location>
</feature>
<evidence type="ECO:0000313" key="3">
    <source>
        <dbReference type="Proteomes" id="UP001362999"/>
    </source>
</evidence>
<keyword evidence="3" id="KW-1185">Reference proteome</keyword>
<gene>
    <name evidence="2" type="ORF">R3P38DRAFT_3374687</name>
</gene>
<comment type="caution">
    <text evidence="2">The sequence shown here is derived from an EMBL/GenBank/DDBJ whole genome shotgun (WGS) entry which is preliminary data.</text>
</comment>
<feature type="region of interest" description="Disordered" evidence="1">
    <location>
        <begin position="338"/>
        <end position="359"/>
    </location>
</feature>
<protein>
    <submittedName>
        <fullName evidence="2">Uncharacterized protein</fullName>
    </submittedName>
</protein>